<evidence type="ECO:0000313" key="3">
    <source>
        <dbReference type="Proteomes" id="UP000216498"/>
    </source>
</evidence>
<dbReference type="SUPFAM" id="SSF51735">
    <property type="entry name" value="NAD(P)-binding Rossmann-fold domains"/>
    <property type="match status" value="1"/>
</dbReference>
<keyword evidence="3" id="KW-1185">Reference proteome</keyword>
<evidence type="ECO:0000313" key="2">
    <source>
        <dbReference type="EMBL" id="OZU89362.1"/>
    </source>
</evidence>
<evidence type="ECO:0000259" key="1">
    <source>
        <dbReference type="Pfam" id="PF13460"/>
    </source>
</evidence>
<organism evidence="2 3">
    <name type="scientific">Virgibacillus indicus</name>
    <dbReference type="NCBI Taxonomy" id="2024554"/>
    <lineage>
        <taxon>Bacteria</taxon>
        <taxon>Bacillati</taxon>
        <taxon>Bacillota</taxon>
        <taxon>Bacilli</taxon>
        <taxon>Bacillales</taxon>
        <taxon>Bacillaceae</taxon>
        <taxon>Virgibacillus</taxon>
    </lineage>
</organism>
<dbReference type="InterPro" id="IPR016040">
    <property type="entry name" value="NAD(P)-bd_dom"/>
</dbReference>
<gene>
    <name evidence="2" type="ORF">CIL03_06505</name>
</gene>
<proteinExistence type="predicted"/>
<dbReference type="Proteomes" id="UP000216498">
    <property type="component" value="Unassembled WGS sequence"/>
</dbReference>
<dbReference type="PANTHER" id="PTHR15020">
    <property type="entry name" value="FLAVIN REDUCTASE-RELATED"/>
    <property type="match status" value="1"/>
</dbReference>
<accession>A0A265NBE9</accession>
<dbReference type="EMBL" id="NPMS01000002">
    <property type="protein sequence ID" value="OZU89362.1"/>
    <property type="molecule type" value="Genomic_DNA"/>
</dbReference>
<name>A0A265NBE9_9BACI</name>
<protein>
    <submittedName>
        <fullName evidence="2">Sugar epimerase</fullName>
    </submittedName>
</protein>
<dbReference type="RefSeq" id="WP_094884816.1">
    <property type="nucleotide sequence ID" value="NZ_NPMS01000002.1"/>
</dbReference>
<reference evidence="2 3" key="1">
    <citation type="submission" date="2017-08" db="EMBL/GenBank/DDBJ databases">
        <title>Virgibacillus indicus sp. nov. and Virgibacillus profoundi sp. nov, two moderately halophilic bacteria isolated from marine sediment by using the Microfluidic Streak Plate.</title>
        <authorList>
            <person name="Xu B."/>
            <person name="Hu B."/>
            <person name="Wang J."/>
            <person name="Zhu Y."/>
            <person name="Huang L."/>
            <person name="Du W."/>
            <person name="Huang Y."/>
        </authorList>
    </citation>
    <scope>NUCLEOTIDE SEQUENCE [LARGE SCALE GENOMIC DNA]</scope>
    <source>
        <strain evidence="2 3">IO3-P2-C2</strain>
    </source>
</reference>
<dbReference type="PANTHER" id="PTHR15020:SF50">
    <property type="entry name" value="UPF0659 PROTEIN YMR090W"/>
    <property type="match status" value="1"/>
</dbReference>
<dbReference type="CDD" id="cd05243">
    <property type="entry name" value="SDR_a5"/>
    <property type="match status" value="1"/>
</dbReference>
<sequence length="214" mass="22780">MKTLVIGANGQIGRHVVDLLKNSSEHTVTAMVRKKEQAKKFNEQGVDTALVNLEDSVDEIAKAAKGFDAVVFTAGSGGSTGPDKTLVIDLDGAIKSVEAAEQAGVKRFVIVSAIGANNREKWGDEIKHYYAAKHYADKALEASNLNYTIVRPGGLLNEEGTGKVNAAAEVERGSIPRVDVAKIIVASLDEENTFNKGFDLISGDTPIEDAVKNV</sequence>
<dbReference type="Gene3D" id="3.40.50.720">
    <property type="entry name" value="NAD(P)-binding Rossmann-like Domain"/>
    <property type="match status" value="1"/>
</dbReference>
<feature type="domain" description="NAD(P)-binding" evidence="1">
    <location>
        <begin position="7"/>
        <end position="190"/>
    </location>
</feature>
<comment type="caution">
    <text evidence="2">The sequence shown here is derived from an EMBL/GenBank/DDBJ whole genome shotgun (WGS) entry which is preliminary data.</text>
</comment>
<dbReference type="InterPro" id="IPR036291">
    <property type="entry name" value="NAD(P)-bd_dom_sf"/>
</dbReference>
<dbReference type="AlphaFoldDB" id="A0A265NBE9"/>
<dbReference type="Pfam" id="PF13460">
    <property type="entry name" value="NAD_binding_10"/>
    <property type="match status" value="1"/>
</dbReference>
<dbReference type="OrthoDB" id="9803892at2"/>